<dbReference type="EMBL" id="CYXY01000006">
    <property type="protein sequence ID" value="CUM89969.1"/>
    <property type="molecule type" value="Genomic_DNA"/>
</dbReference>
<dbReference type="CDD" id="cd07518">
    <property type="entry name" value="HAD_YbiV-Like"/>
    <property type="match status" value="1"/>
</dbReference>
<accession>A0A173SJW1</accession>
<dbReference type="AlphaFoldDB" id="A0A173SJW1"/>
<dbReference type="Proteomes" id="UP001243496">
    <property type="component" value="Chromosome"/>
</dbReference>
<dbReference type="Proteomes" id="UP000095553">
    <property type="component" value="Unassembled WGS sequence"/>
</dbReference>
<dbReference type="PANTHER" id="PTHR10000:SF53">
    <property type="entry name" value="5-AMINO-6-(5-PHOSPHO-D-RIBITYLAMINO)URACIL PHOSPHATASE YBJI-RELATED"/>
    <property type="match status" value="1"/>
</dbReference>
<dbReference type="SFLD" id="SFLDS00003">
    <property type="entry name" value="Haloacid_Dehalogenase"/>
    <property type="match status" value="1"/>
</dbReference>
<dbReference type="InterPro" id="IPR023214">
    <property type="entry name" value="HAD_sf"/>
</dbReference>
<evidence type="ECO:0000313" key="1">
    <source>
        <dbReference type="EMBL" id="CUM77441.1"/>
    </source>
</evidence>
<dbReference type="Pfam" id="PF08282">
    <property type="entry name" value="Hydrolase_3"/>
    <property type="match status" value="1"/>
</dbReference>
<dbReference type="PANTHER" id="PTHR10000">
    <property type="entry name" value="PHOSPHOSERINE PHOSPHATASE"/>
    <property type="match status" value="1"/>
</dbReference>
<dbReference type="EMBL" id="CYXT01000002">
    <property type="protein sequence ID" value="CUM77441.1"/>
    <property type="molecule type" value="Genomic_DNA"/>
</dbReference>
<dbReference type="GeneID" id="92742067"/>
<evidence type="ECO:0000313" key="7">
    <source>
        <dbReference type="Proteomes" id="UP000095598"/>
    </source>
</evidence>
<dbReference type="Gene3D" id="3.30.1240.10">
    <property type="match status" value="1"/>
</dbReference>
<dbReference type="SFLD" id="SFLDG01140">
    <property type="entry name" value="C2.B:_Phosphomannomutase_and_P"/>
    <property type="match status" value="1"/>
</dbReference>
<evidence type="ECO:0000313" key="4">
    <source>
        <dbReference type="EMBL" id="WMD16033.1"/>
    </source>
</evidence>
<dbReference type="InterPro" id="IPR006379">
    <property type="entry name" value="HAD-SF_hydro_IIB"/>
</dbReference>
<evidence type="ECO:0000313" key="3">
    <source>
        <dbReference type="EMBL" id="CUQ15658.1"/>
    </source>
</evidence>
<dbReference type="InterPro" id="IPR036412">
    <property type="entry name" value="HAD-like_sf"/>
</dbReference>
<dbReference type="Gene3D" id="3.40.50.1000">
    <property type="entry name" value="HAD superfamily/HAD-like"/>
    <property type="match status" value="1"/>
</dbReference>
<dbReference type="RefSeq" id="WP_022091986.1">
    <property type="nucleotide sequence ID" value="NC_021016.1"/>
</dbReference>
<gene>
    <name evidence="2" type="primary">ybjI</name>
    <name evidence="1" type="ORF">ERS852425_00534</name>
    <name evidence="3" type="ORF">ERS852520_03227</name>
    <name evidence="2" type="ORF">ERS852571_01252</name>
    <name evidence="4" type="ORF">RBI15_11715</name>
</gene>
<dbReference type="InterPro" id="IPR000150">
    <property type="entry name" value="Cof"/>
</dbReference>
<evidence type="ECO:0000313" key="5">
    <source>
        <dbReference type="Proteomes" id="UP000095553"/>
    </source>
</evidence>
<name>A0A173SJW1_ANAHA</name>
<proteinExistence type="predicted"/>
<dbReference type="EC" id="3.1.3.-" evidence="2 4"/>
<evidence type="ECO:0000313" key="6">
    <source>
        <dbReference type="Proteomes" id="UP000095564"/>
    </source>
</evidence>
<dbReference type="Proteomes" id="UP000095598">
    <property type="component" value="Unassembled WGS sequence"/>
</dbReference>
<dbReference type="GO" id="GO:0016791">
    <property type="term" value="F:phosphatase activity"/>
    <property type="evidence" value="ECO:0007669"/>
    <property type="project" value="TreeGrafter"/>
</dbReference>
<sequence>MIKLIATDIDGTLVADGTLDLNPEYYDVIKELKRRGTIVLAASGRQRASIEKVFTPVLDDISFISENGTCIHSKDYQYVDVIDPEIVRTYIEEARQFPGCEIAINKDNMTYMENIGIYQHLVGDYGYRGDLVDDVLGNPEGVCKMSIFHHNCAEDVVGDEFIKRWGKKMNVVVSGKCWVDCANKGANKGSALRHFQEEYGITPDETLAFGDNLNDIEMLKRASHSFAVENARDEVKEAANFVAPSYKEDGVLQVLKAVLSGELC</sequence>
<dbReference type="EMBL" id="CZAU01000046">
    <property type="protein sequence ID" value="CUQ15658.1"/>
    <property type="molecule type" value="Genomic_DNA"/>
</dbReference>
<dbReference type="GO" id="GO:0005829">
    <property type="term" value="C:cytosol"/>
    <property type="evidence" value="ECO:0007669"/>
    <property type="project" value="TreeGrafter"/>
</dbReference>
<dbReference type="EMBL" id="CP132968">
    <property type="protein sequence ID" value="WMD16033.1"/>
    <property type="molecule type" value="Genomic_DNA"/>
</dbReference>
<dbReference type="GO" id="GO:0000287">
    <property type="term" value="F:magnesium ion binding"/>
    <property type="evidence" value="ECO:0007669"/>
    <property type="project" value="TreeGrafter"/>
</dbReference>
<evidence type="ECO:0000313" key="2">
    <source>
        <dbReference type="EMBL" id="CUM89969.1"/>
    </source>
</evidence>
<reference evidence="4" key="2">
    <citation type="submission" date="2023-08" db="EMBL/GenBank/DDBJ databases">
        <title>Complete Genome Sequences of butyrate producing Anaerostipes hadrus strains BA1 and GIF7 isolated from the terminal ileum of a healthy lean male.</title>
        <authorList>
            <person name="Low A."/>
            <person name="Sheludchenko M."/>
            <person name="Cheng H.E."/>
            <person name="Koh X.Q."/>
            <person name="Lee J."/>
        </authorList>
    </citation>
    <scope>NUCLEOTIDE SEQUENCE</scope>
    <source>
        <strain evidence="4">BA1</strain>
    </source>
</reference>
<organism evidence="2 5">
    <name type="scientific">Anaerostipes hadrus</name>
    <dbReference type="NCBI Taxonomy" id="649756"/>
    <lineage>
        <taxon>Bacteria</taxon>
        <taxon>Bacillati</taxon>
        <taxon>Bacillota</taxon>
        <taxon>Clostridia</taxon>
        <taxon>Lachnospirales</taxon>
        <taxon>Lachnospiraceae</taxon>
        <taxon>Anaerostipes</taxon>
    </lineage>
</organism>
<reference evidence="5 6" key="1">
    <citation type="submission" date="2015-09" db="EMBL/GenBank/DDBJ databases">
        <authorList>
            <consortium name="Pathogen Informatics"/>
        </authorList>
    </citation>
    <scope>NUCLEOTIDE SEQUENCE [LARGE SCALE GENOMIC DNA]</scope>
    <source>
        <strain evidence="1 7">2789STDY5608868</strain>
        <strain evidence="3 6">2789STDY5834908</strain>
        <strain evidence="2 5">2789STDY5834959</strain>
    </source>
</reference>
<dbReference type="PROSITE" id="PS01228">
    <property type="entry name" value="COF_1"/>
    <property type="match status" value="1"/>
</dbReference>
<protein>
    <submittedName>
        <fullName evidence="4">Cof-type HAD-IIB family hydrolase</fullName>
        <ecNumber evidence="2 4">3.1.3.-</ecNumber>
    </submittedName>
    <submittedName>
        <fullName evidence="2">Phosphatase YbjI</fullName>
    </submittedName>
</protein>
<keyword evidence="2" id="KW-0378">Hydrolase</keyword>
<dbReference type="SFLD" id="SFLDG01144">
    <property type="entry name" value="C2.B.4:_PGP_Like"/>
    <property type="match status" value="1"/>
</dbReference>
<dbReference type="NCBIfam" id="TIGR00099">
    <property type="entry name" value="Cof-subfamily"/>
    <property type="match status" value="1"/>
</dbReference>
<dbReference type="Proteomes" id="UP000095564">
    <property type="component" value="Unassembled WGS sequence"/>
</dbReference>
<dbReference type="NCBIfam" id="TIGR01484">
    <property type="entry name" value="HAD-SF-IIB"/>
    <property type="match status" value="2"/>
</dbReference>
<dbReference type="SUPFAM" id="SSF56784">
    <property type="entry name" value="HAD-like"/>
    <property type="match status" value="1"/>
</dbReference>